<keyword evidence="3 5" id="KW-0472">Membrane</keyword>
<evidence type="ECO:0000256" key="5">
    <source>
        <dbReference type="SAM" id="Phobius"/>
    </source>
</evidence>
<feature type="transmembrane region" description="Helical" evidence="5">
    <location>
        <begin position="96"/>
        <end position="113"/>
    </location>
</feature>
<keyword evidence="5" id="KW-0812">Transmembrane</keyword>
<feature type="compositionally biased region" description="Basic and acidic residues" evidence="4">
    <location>
        <begin position="26"/>
        <end position="36"/>
    </location>
</feature>
<evidence type="ECO:0000313" key="8">
    <source>
        <dbReference type="EMBL" id="GCD96221.1"/>
    </source>
</evidence>
<feature type="compositionally biased region" description="Low complexity" evidence="4">
    <location>
        <begin position="59"/>
        <end position="72"/>
    </location>
</feature>
<dbReference type="Proteomes" id="UP000286931">
    <property type="component" value="Unassembled WGS sequence"/>
</dbReference>
<sequence>MRRAGDAAATRDERSAARRPRPVDGSGDRARPERSRPVRAASGEGAGRRVREAARNERAGASGRARPSAARPAHPRATRRPVRPARMGDPRKRLRIGLIALGVVLTLFAGRLLQLQALDAPAYAAQAAAKRTQTVTVPAERGSLTDASGVSLAKSVDAYDVTADPTQVQKYDPHATALALAPLVAGDPVAIEAKLRTPKSRYVVLAPQVDPAVWNTVRQAQKDLGKVRRDDLVGIYSTKHSKRIYPAGPVGANLVGFVNATGHGGGGLEMTLDGQLAGKDGRTTQEMVYGRRVPTSDLTGTRAVAGSDVQLTVSRDLQWYAEQLITAKVAETKSESGTVVVQDVRSGQILAMATAPGYDPNHIGPNDVHNLGNRAVEEAYEPGSTGKVMTMAAVIQEGRATPGTHVTVPNRLARADQLFKDEHDHPTQQLTLAGVLAKSSNIGTILASEQLGPGRAEANAKLHEYLTRFGVGQPSGLKFPGETPGILAQPQKWSGSQQYTIPFGQGLSVNSVQATSVFQTIANGGVRIEPSLVKGSTDADGKFKPTAAPKSTVVVSPETARQVSDMLETVVADDGGTGKNGRIPGYRVAGKTGTANRFDPKTGHYNGYTTSFIGFAPADNPQVVVSVTLQAPGIDGGGGSLCAPVFQQVMTFALQSRRIAPSGTAPLDLPIEW</sequence>
<evidence type="ECO:0000256" key="1">
    <source>
        <dbReference type="ARBA" id="ARBA00004370"/>
    </source>
</evidence>
<organism evidence="8 9">
    <name type="scientific">Embleya hyalina</name>
    <dbReference type="NCBI Taxonomy" id="516124"/>
    <lineage>
        <taxon>Bacteria</taxon>
        <taxon>Bacillati</taxon>
        <taxon>Actinomycetota</taxon>
        <taxon>Actinomycetes</taxon>
        <taxon>Kitasatosporales</taxon>
        <taxon>Streptomycetaceae</taxon>
        <taxon>Embleya</taxon>
    </lineage>
</organism>
<keyword evidence="8" id="KW-0131">Cell cycle</keyword>
<evidence type="ECO:0000259" key="7">
    <source>
        <dbReference type="Pfam" id="PF03717"/>
    </source>
</evidence>
<dbReference type="Gene3D" id="3.90.1310.10">
    <property type="entry name" value="Penicillin-binding protein 2a (Domain 2)"/>
    <property type="match status" value="1"/>
</dbReference>
<dbReference type="AlphaFoldDB" id="A0A401YNP2"/>
<dbReference type="InterPro" id="IPR050515">
    <property type="entry name" value="Beta-lactam/transpept"/>
</dbReference>
<dbReference type="InterPro" id="IPR005311">
    <property type="entry name" value="PBP_dimer"/>
</dbReference>
<dbReference type="GO" id="GO:0005886">
    <property type="term" value="C:plasma membrane"/>
    <property type="evidence" value="ECO:0007669"/>
    <property type="project" value="TreeGrafter"/>
</dbReference>
<dbReference type="SUPFAM" id="SSF56601">
    <property type="entry name" value="beta-lactamase/transpeptidase-like"/>
    <property type="match status" value="1"/>
</dbReference>
<dbReference type="GO" id="GO:0071555">
    <property type="term" value="P:cell wall organization"/>
    <property type="evidence" value="ECO:0007669"/>
    <property type="project" value="TreeGrafter"/>
</dbReference>
<dbReference type="SUPFAM" id="SSF56519">
    <property type="entry name" value="Penicillin binding protein dimerisation domain"/>
    <property type="match status" value="1"/>
</dbReference>
<accession>A0A401YNP2</accession>
<feature type="compositionally biased region" description="Basic and acidic residues" evidence="4">
    <location>
        <begin position="46"/>
        <end position="58"/>
    </location>
</feature>
<feature type="domain" description="Penicillin-binding protein dimerisation" evidence="7">
    <location>
        <begin position="137"/>
        <end position="293"/>
    </location>
</feature>
<dbReference type="InterPro" id="IPR001460">
    <property type="entry name" value="PCN-bd_Tpept"/>
</dbReference>
<dbReference type="GO" id="GO:0008658">
    <property type="term" value="F:penicillin binding"/>
    <property type="evidence" value="ECO:0007669"/>
    <property type="project" value="InterPro"/>
</dbReference>
<proteinExistence type="inferred from homology"/>
<comment type="caution">
    <text evidence="8">The sequence shown here is derived from an EMBL/GenBank/DDBJ whole genome shotgun (WGS) entry which is preliminary data.</text>
</comment>
<evidence type="ECO:0000259" key="6">
    <source>
        <dbReference type="Pfam" id="PF00905"/>
    </source>
</evidence>
<protein>
    <submittedName>
        <fullName evidence="8">Cell division protein</fullName>
    </submittedName>
</protein>
<comment type="similarity">
    <text evidence="2">Belongs to the transpeptidase family.</text>
</comment>
<feature type="domain" description="Penicillin-binding protein transpeptidase" evidence="6">
    <location>
        <begin position="337"/>
        <end position="650"/>
    </location>
</feature>
<reference evidence="8 9" key="1">
    <citation type="submission" date="2018-12" db="EMBL/GenBank/DDBJ databases">
        <title>Draft genome sequence of Embleya hyalina NBRC 13850T.</title>
        <authorList>
            <person name="Komaki H."/>
            <person name="Hosoyama A."/>
            <person name="Kimura A."/>
            <person name="Ichikawa N."/>
            <person name="Tamura T."/>
        </authorList>
    </citation>
    <scope>NUCLEOTIDE SEQUENCE [LARGE SCALE GENOMIC DNA]</scope>
    <source>
        <strain evidence="8 9">NBRC 13850</strain>
    </source>
</reference>
<feature type="region of interest" description="Disordered" evidence="4">
    <location>
        <begin position="1"/>
        <end position="87"/>
    </location>
</feature>
<feature type="compositionally biased region" description="Basic residues" evidence="4">
    <location>
        <begin position="73"/>
        <end position="83"/>
    </location>
</feature>
<dbReference type="Gene3D" id="3.40.710.10">
    <property type="entry name" value="DD-peptidase/beta-lactamase superfamily"/>
    <property type="match status" value="1"/>
</dbReference>
<comment type="subcellular location">
    <subcellularLocation>
        <location evidence="1">Membrane</location>
    </subcellularLocation>
</comment>
<keyword evidence="8" id="KW-0132">Cell division</keyword>
<dbReference type="EMBL" id="BIFH01000020">
    <property type="protein sequence ID" value="GCD96221.1"/>
    <property type="molecule type" value="Genomic_DNA"/>
</dbReference>
<dbReference type="PANTHER" id="PTHR30627">
    <property type="entry name" value="PEPTIDOGLYCAN D,D-TRANSPEPTIDASE"/>
    <property type="match status" value="1"/>
</dbReference>
<dbReference type="Gene3D" id="3.30.450.330">
    <property type="match status" value="1"/>
</dbReference>
<gene>
    <name evidence="8" type="ORF">EHYA_03906</name>
</gene>
<evidence type="ECO:0000313" key="9">
    <source>
        <dbReference type="Proteomes" id="UP000286931"/>
    </source>
</evidence>
<dbReference type="GO" id="GO:0051301">
    <property type="term" value="P:cell division"/>
    <property type="evidence" value="ECO:0007669"/>
    <property type="project" value="UniProtKB-KW"/>
</dbReference>
<dbReference type="Pfam" id="PF03717">
    <property type="entry name" value="PBP_dimer"/>
    <property type="match status" value="1"/>
</dbReference>
<name>A0A401YNP2_9ACTN</name>
<evidence type="ECO:0000256" key="4">
    <source>
        <dbReference type="SAM" id="MobiDB-lite"/>
    </source>
</evidence>
<dbReference type="Pfam" id="PF00905">
    <property type="entry name" value="Transpeptidase"/>
    <property type="match status" value="1"/>
</dbReference>
<dbReference type="InterPro" id="IPR012338">
    <property type="entry name" value="Beta-lactam/transpept-like"/>
</dbReference>
<evidence type="ECO:0000256" key="3">
    <source>
        <dbReference type="ARBA" id="ARBA00023136"/>
    </source>
</evidence>
<dbReference type="InterPro" id="IPR036138">
    <property type="entry name" value="PBP_dimer_sf"/>
</dbReference>
<keyword evidence="9" id="KW-1185">Reference proteome</keyword>
<dbReference type="PANTHER" id="PTHR30627:SF1">
    <property type="entry name" value="PEPTIDOGLYCAN D,D-TRANSPEPTIDASE FTSI"/>
    <property type="match status" value="1"/>
</dbReference>
<keyword evidence="5" id="KW-1133">Transmembrane helix</keyword>
<evidence type="ECO:0000256" key="2">
    <source>
        <dbReference type="ARBA" id="ARBA00007171"/>
    </source>
</evidence>